<keyword evidence="3" id="KW-1185">Reference proteome</keyword>
<evidence type="ECO:0000313" key="2">
    <source>
        <dbReference type="EMBL" id="CAK9228315.1"/>
    </source>
</evidence>
<keyword evidence="1" id="KW-0812">Transmembrane</keyword>
<feature type="transmembrane region" description="Helical" evidence="1">
    <location>
        <begin position="32"/>
        <end position="51"/>
    </location>
</feature>
<dbReference type="Proteomes" id="UP001497512">
    <property type="component" value="Chromosome 6"/>
</dbReference>
<keyword evidence="1" id="KW-1133">Transmembrane helix</keyword>
<proteinExistence type="predicted"/>
<sequence length="67" mass="7451">MYTRVDTQWVFGDFSALPVTVFHCSCRRPVRVLPLISLLVRVAIALALSVLSSFSDPTFRPVAVAEK</sequence>
<protein>
    <submittedName>
        <fullName evidence="2">Uncharacterized protein</fullName>
    </submittedName>
</protein>
<reference evidence="2" key="1">
    <citation type="submission" date="2024-02" db="EMBL/GenBank/DDBJ databases">
        <authorList>
            <consortium name="ELIXIR-Norway"/>
            <consortium name="Elixir Norway"/>
        </authorList>
    </citation>
    <scope>NUCLEOTIDE SEQUENCE</scope>
</reference>
<evidence type="ECO:0000256" key="1">
    <source>
        <dbReference type="SAM" id="Phobius"/>
    </source>
</evidence>
<accession>A0ABP0UQY0</accession>
<organism evidence="2 3">
    <name type="scientific">Sphagnum troendelagicum</name>
    <dbReference type="NCBI Taxonomy" id="128251"/>
    <lineage>
        <taxon>Eukaryota</taxon>
        <taxon>Viridiplantae</taxon>
        <taxon>Streptophyta</taxon>
        <taxon>Embryophyta</taxon>
        <taxon>Bryophyta</taxon>
        <taxon>Sphagnophytina</taxon>
        <taxon>Sphagnopsida</taxon>
        <taxon>Sphagnales</taxon>
        <taxon>Sphagnaceae</taxon>
        <taxon>Sphagnum</taxon>
    </lineage>
</organism>
<dbReference type="EMBL" id="OZ019898">
    <property type="protein sequence ID" value="CAK9228315.1"/>
    <property type="molecule type" value="Genomic_DNA"/>
</dbReference>
<gene>
    <name evidence="2" type="ORF">CSSPTR1EN2_LOCUS18955</name>
</gene>
<evidence type="ECO:0000313" key="3">
    <source>
        <dbReference type="Proteomes" id="UP001497512"/>
    </source>
</evidence>
<keyword evidence="1" id="KW-0472">Membrane</keyword>
<name>A0ABP0UQY0_9BRYO</name>